<evidence type="ECO:0000259" key="2">
    <source>
        <dbReference type="Pfam" id="PF07685"/>
    </source>
</evidence>
<reference evidence="3" key="1">
    <citation type="submission" date="2009-08" db="EMBL/GenBank/DDBJ databases">
        <title>Complete sequence of chromosome of Methanocaldococcus fervens AG86.</title>
        <authorList>
            <consortium name="US DOE Joint Genome Institute"/>
            <person name="Lucas S."/>
            <person name="Copeland A."/>
            <person name="Lapidus A."/>
            <person name="Glavina del Rio T."/>
            <person name="Tice H."/>
            <person name="Bruce D."/>
            <person name="Goodwin L."/>
            <person name="Pitluck S."/>
            <person name="Chertkov O."/>
            <person name="Detter J.C."/>
            <person name="Han C."/>
            <person name="Tapia R."/>
            <person name="Larimer F."/>
            <person name="Land M."/>
            <person name="Hauser L."/>
            <person name="Kyrpides N."/>
            <person name="Ovchinnikova G."/>
            <person name="Lupa-Sieprawska M."/>
            <person name="Whitman W.B."/>
        </authorList>
    </citation>
    <scope>NUCLEOTIDE SEQUENCE [LARGE SCALE GENOMIC DNA]</scope>
    <source>
        <strain evidence="3">AG86</strain>
    </source>
</reference>
<dbReference type="RefSeq" id="WP_015790933.1">
    <property type="nucleotide sequence ID" value="NC_013156.1"/>
</dbReference>
<accession>C7P6L1</accession>
<dbReference type="STRING" id="573064.Mefer_0358"/>
<gene>
    <name evidence="3" type="ordered locus">Mefer_0358</name>
</gene>
<dbReference type="GO" id="GO:0008614">
    <property type="term" value="P:pyridoxine metabolic process"/>
    <property type="evidence" value="ECO:0007669"/>
    <property type="project" value="TreeGrafter"/>
</dbReference>
<dbReference type="Pfam" id="PF13500">
    <property type="entry name" value="AAA_26"/>
    <property type="match status" value="1"/>
</dbReference>
<dbReference type="Gene3D" id="3.40.50.300">
    <property type="entry name" value="P-loop containing nucleotide triphosphate hydrolases"/>
    <property type="match status" value="1"/>
</dbReference>
<name>C7P6L1_METFA</name>
<dbReference type="InterPro" id="IPR029062">
    <property type="entry name" value="Class_I_gatase-like"/>
</dbReference>
<organism evidence="3 4">
    <name type="scientific">Methanocaldococcus fervens (strain DSM 4213 / JCM 15782 / AG86)</name>
    <name type="common">Methanococcus fervens</name>
    <dbReference type="NCBI Taxonomy" id="573064"/>
    <lineage>
        <taxon>Archaea</taxon>
        <taxon>Methanobacteriati</taxon>
        <taxon>Methanobacteriota</taxon>
        <taxon>Methanomada group</taxon>
        <taxon>Methanococci</taxon>
        <taxon>Methanococcales</taxon>
        <taxon>Methanocaldococcaceae</taxon>
        <taxon>Methanocaldococcus</taxon>
    </lineage>
</organism>
<dbReference type="GO" id="GO:1903600">
    <property type="term" value="C:glutaminase complex"/>
    <property type="evidence" value="ECO:0007669"/>
    <property type="project" value="TreeGrafter"/>
</dbReference>
<dbReference type="InterPro" id="IPR027417">
    <property type="entry name" value="P-loop_NTPase"/>
</dbReference>
<dbReference type="SUPFAM" id="SSF52540">
    <property type="entry name" value="P-loop containing nucleoside triphosphate hydrolases"/>
    <property type="match status" value="1"/>
</dbReference>
<evidence type="ECO:0000313" key="4">
    <source>
        <dbReference type="Proteomes" id="UP000001495"/>
    </source>
</evidence>
<dbReference type="HOGENOM" id="CLU_565768_0_0_2"/>
<feature type="domain" description="CobB/CobQ-like glutamine amidotransferase" evidence="2">
    <location>
        <begin position="30"/>
        <end position="186"/>
    </location>
</feature>
<dbReference type="PANTHER" id="PTHR31559">
    <property type="entry name" value="PYRIDOXAL 5'-PHOSPHATE SYNTHASE SUBUNIT SNO"/>
    <property type="match status" value="1"/>
</dbReference>
<proteinExistence type="predicted"/>
<dbReference type="SUPFAM" id="SSF52317">
    <property type="entry name" value="Class I glutamine amidotransferase-like"/>
    <property type="match status" value="1"/>
</dbReference>
<dbReference type="NCBIfam" id="NF004921">
    <property type="entry name" value="PRK06278.1"/>
    <property type="match status" value="1"/>
</dbReference>
<dbReference type="GO" id="GO:0005829">
    <property type="term" value="C:cytosol"/>
    <property type="evidence" value="ECO:0007669"/>
    <property type="project" value="TreeGrafter"/>
</dbReference>
<keyword evidence="1" id="KW-0315">Glutamine amidotransferase</keyword>
<dbReference type="GO" id="GO:0004359">
    <property type="term" value="F:glutaminase activity"/>
    <property type="evidence" value="ECO:0007669"/>
    <property type="project" value="InterPro"/>
</dbReference>
<keyword evidence="4" id="KW-1185">Reference proteome</keyword>
<dbReference type="GO" id="GO:0042823">
    <property type="term" value="P:pyridoxal phosphate biosynthetic process"/>
    <property type="evidence" value="ECO:0007669"/>
    <property type="project" value="InterPro"/>
</dbReference>
<dbReference type="InterPro" id="IPR002161">
    <property type="entry name" value="PdxT/SNO"/>
</dbReference>
<sequence>MEIGILDIIGSLPLFEDFGNLPTKIIDEKNYKEIKNLDALIIPGGSLVESKSLNDDIKKEIINFDGYIIGICSGFQILSKKIDIGRKSSVPIFREGLNLLDVEFYPLVCTDRVEFKLKKSIFGEGIGRGFHCHTYGDVRIVDKETKILTVSKVKKLNYKLGGEKEIISGAFKGKVFGTMVHNFLDNEFVRENFLNHLGVKKDEKEEIFEKNKIIKEELKRRALKYRLNPELTKNEIKKDNKKRGIVLLATSSNSGKTFLTTALSAKLNGRVFVAKIGGDVRDIVPALYLLREKMTKYNSIKIGERGWVDVSEFLDYVKNSNYDYIIVEGVMGAFTAALKNLSSYQIAKKLGFPVYVVSPCNISGIEGAFVEAVAYYSLLKDIGIKVEGIILNKVYDWKIFDKLKSLAKKHNIKLYGVGKVADEGRGLIPEVEIDYESFCRNAFNVDLNIDIPEIEINNNINDEDYNFIERLDSWIRNIMLKNK</sequence>
<dbReference type="InterPro" id="IPR011698">
    <property type="entry name" value="GATase_3"/>
</dbReference>
<dbReference type="Gene3D" id="3.40.50.880">
    <property type="match status" value="1"/>
</dbReference>
<dbReference type="Proteomes" id="UP000001495">
    <property type="component" value="Chromosome"/>
</dbReference>
<dbReference type="GeneID" id="8365027"/>
<evidence type="ECO:0000313" key="3">
    <source>
        <dbReference type="EMBL" id="ACV24193.1"/>
    </source>
</evidence>
<dbReference type="eggNOG" id="arCOG00107">
    <property type="taxonomic scope" value="Archaea"/>
</dbReference>
<dbReference type="EMBL" id="CP001696">
    <property type="protein sequence ID" value="ACV24193.1"/>
    <property type="molecule type" value="Genomic_DNA"/>
</dbReference>
<evidence type="ECO:0000256" key="1">
    <source>
        <dbReference type="ARBA" id="ARBA00022962"/>
    </source>
</evidence>
<protein>
    <submittedName>
        <fullName evidence="3">Cobyrinic acid ac-diamide synthase</fullName>
    </submittedName>
</protein>
<dbReference type="OrthoDB" id="26717at2157"/>
<dbReference type="AlphaFoldDB" id="C7P6L1"/>
<dbReference type="PANTHER" id="PTHR31559:SF0">
    <property type="entry name" value="PYRIDOXAL 5'-PHOSPHATE SYNTHASE SUBUNIT SNO1-RELATED"/>
    <property type="match status" value="1"/>
</dbReference>
<dbReference type="Pfam" id="PF07685">
    <property type="entry name" value="GATase_3"/>
    <property type="match status" value="1"/>
</dbReference>
<dbReference type="PROSITE" id="PS51273">
    <property type="entry name" value="GATASE_TYPE_1"/>
    <property type="match status" value="1"/>
</dbReference>
<dbReference type="KEGG" id="mfe:Mefer_0358"/>